<organism evidence="10 11">
    <name type="scientific">Brachyspira hampsonii</name>
    <dbReference type="NCBI Taxonomy" id="1287055"/>
    <lineage>
        <taxon>Bacteria</taxon>
        <taxon>Pseudomonadati</taxon>
        <taxon>Spirochaetota</taxon>
        <taxon>Spirochaetia</taxon>
        <taxon>Brachyspirales</taxon>
        <taxon>Brachyspiraceae</taxon>
        <taxon>Brachyspira</taxon>
    </lineage>
</organism>
<dbReference type="Pfam" id="PF05154">
    <property type="entry name" value="TM2"/>
    <property type="match status" value="1"/>
</dbReference>
<dbReference type="PROSITE" id="PS50293">
    <property type="entry name" value="TPR_REGION"/>
    <property type="match status" value="1"/>
</dbReference>
<evidence type="ECO:0000256" key="7">
    <source>
        <dbReference type="PROSITE-ProRule" id="PRU00339"/>
    </source>
</evidence>
<comment type="subcellular location">
    <subcellularLocation>
        <location evidence="1">Membrane</location>
        <topology evidence="1">Multi-pass membrane protein</topology>
    </subcellularLocation>
</comment>
<dbReference type="SMART" id="SM00028">
    <property type="entry name" value="TPR"/>
    <property type="match status" value="4"/>
</dbReference>
<dbReference type="Gene3D" id="1.25.40.10">
    <property type="entry name" value="Tetratricopeptide repeat domain"/>
    <property type="match status" value="2"/>
</dbReference>
<dbReference type="KEGG" id="bhp:BHAMNSH16_11950"/>
<gene>
    <name evidence="10" type="ORF">BHAMNSH16_11950</name>
</gene>
<name>A0AAC9TVH3_9SPIR</name>
<keyword evidence="6 8" id="KW-0472">Membrane</keyword>
<evidence type="ECO:0000256" key="3">
    <source>
        <dbReference type="ARBA" id="ARBA00022737"/>
    </source>
</evidence>
<dbReference type="Pfam" id="PF12895">
    <property type="entry name" value="ANAPC3"/>
    <property type="match status" value="1"/>
</dbReference>
<sequence length="338" mass="39595">MGLLGNFGKVVAKVVVKETVKNLTYKAANANDKLNENAKEYNVKFELYTRGGVNNYYRWESDTKNIKANSEENVLERLERAYGRVRNVQILSVQDIDKDENYEDENPLPEDYDELLKQGKAYYNNKEYEEAIKYFQKADELNHDDEVNLYWLGCSYSRNGEYDEAIKFLIKAVELNPDNETNWSWLGASYNLNGNYEEAIRCLNKATELNPDNDWNLAWLGNSYNKNCQFKEAKDIYNKLLENNKDNKEITEKLNFIKDSGNISKKSWKVALILAVILPSFHRFYAGKIFTGIIYLIILIVSFNTPNYYVFGFFYLIDIFFLLILKFKDKNGKYIIPY</sequence>
<dbReference type="InterPro" id="IPR007829">
    <property type="entry name" value="TM2"/>
</dbReference>
<reference evidence="10 11" key="1">
    <citation type="submission" date="2017-02" db="EMBL/GenBank/DDBJ databases">
        <title>Complete genome sequence of Brachyspira hampsonii genomovar I strain NSH-16 (ATCC BAA-2463).</title>
        <authorList>
            <person name="Mirajkar N.S."/>
            <person name="Gebhart C.J."/>
        </authorList>
    </citation>
    <scope>NUCLEOTIDE SEQUENCE [LARGE SCALE GENOMIC DNA]</scope>
    <source>
        <strain evidence="10 11">NSH-16</strain>
    </source>
</reference>
<dbReference type="InterPro" id="IPR011990">
    <property type="entry name" value="TPR-like_helical_dom_sf"/>
</dbReference>
<evidence type="ECO:0000256" key="1">
    <source>
        <dbReference type="ARBA" id="ARBA00004141"/>
    </source>
</evidence>
<feature type="repeat" description="TPR" evidence="7">
    <location>
        <begin position="146"/>
        <end position="179"/>
    </location>
</feature>
<keyword evidence="3" id="KW-0677">Repeat</keyword>
<feature type="repeat" description="TPR" evidence="7">
    <location>
        <begin position="112"/>
        <end position="145"/>
    </location>
</feature>
<evidence type="ECO:0000256" key="2">
    <source>
        <dbReference type="ARBA" id="ARBA00022692"/>
    </source>
</evidence>
<evidence type="ECO:0000256" key="5">
    <source>
        <dbReference type="ARBA" id="ARBA00022989"/>
    </source>
</evidence>
<proteinExistence type="predicted"/>
<keyword evidence="4 7" id="KW-0802">TPR repeat</keyword>
<accession>A0AAC9TVH3</accession>
<dbReference type="Proteomes" id="UP000264880">
    <property type="component" value="Chromosome"/>
</dbReference>
<keyword evidence="11" id="KW-1185">Reference proteome</keyword>
<dbReference type="InterPro" id="IPR019734">
    <property type="entry name" value="TPR_rpt"/>
</dbReference>
<keyword evidence="5 8" id="KW-1133">Transmembrane helix</keyword>
<keyword evidence="2 8" id="KW-0812">Transmembrane</keyword>
<feature type="repeat" description="TPR" evidence="7">
    <location>
        <begin position="180"/>
        <end position="213"/>
    </location>
</feature>
<evidence type="ECO:0000313" key="10">
    <source>
        <dbReference type="EMBL" id="ASJ22313.1"/>
    </source>
</evidence>
<dbReference type="PANTHER" id="PTHR44943:SF8">
    <property type="entry name" value="TPR REPEAT-CONTAINING PROTEIN MJ0263"/>
    <property type="match status" value="1"/>
</dbReference>
<dbReference type="EMBL" id="CP019914">
    <property type="protein sequence ID" value="ASJ22313.1"/>
    <property type="molecule type" value="Genomic_DNA"/>
</dbReference>
<evidence type="ECO:0000259" key="9">
    <source>
        <dbReference type="Pfam" id="PF05154"/>
    </source>
</evidence>
<evidence type="ECO:0000256" key="8">
    <source>
        <dbReference type="SAM" id="Phobius"/>
    </source>
</evidence>
<feature type="transmembrane region" description="Helical" evidence="8">
    <location>
        <begin position="284"/>
        <end position="302"/>
    </location>
</feature>
<feature type="domain" description="TM2" evidence="9">
    <location>
        <begin position="264"/>
        <end position="320"/>
    </location>
</feature>
<evidence type="ECO:0000256" key="6">
    <source>
        <dbReference type="ARBA" id="ARBA00023136"/>
    </source>
</evidence>
<dbReference type="PROSITE" id="PS50005">
    <property type="entry name" value="TPR"/>
    <property type="match status" value="3"/>
</dbReference>
<evidence type="ECO:0000313" key="11">
    <source>
        <dbReference type="Proteomes" id="UP000264880"/>
    </source>
</evidence>
<dbReference type="GO" id="GO:0016020">
    <property type="term" value="C:membrane"/>
    <property type="evidence" value="ECO:0007669"/>
    <property type="project" value="UniProtKB-SubCell"/>
</dbReference>
<dbReference type="RefSeq" id="WP_069731508.1">
    <property type="nucleotide sequence ID" value="NZ_CP019914.1"/>
</dbReference>
<evidence type="ECO:0000256" key="4">
    <source>
        <dbReference type="ARBA" id="ARBA00022803"/>
    </source>
</evidence>
<dbReference type="AlphaFoldDB" id="A0AAC9TVH3"/>
<dbReference type="InterPro" id="IPR051685">
    <property type="entry name" value="Ycf3/AcsC/BcsC/TPR_MFPF"/>
</dbReference>
<protein>
    <recommendedName>
        <fullName evidence="9">TM2 domain-containing protein</fullName>
    </recommendedName>
</protein>
<feature type="transmembrane region" description="Helical" evidence="8">
    <location>
        <begin position="308"/>
        <end position="325"/>
    </location>
</feature>
<dbReference type="PANTHER" id="PTHR44943">
    <property type="entry name" value="CELLULOSE SYNTHASE OPERON PROTEIN C"/>
    <property type="match status" value="1"/>
</dbReference>
<dbReference type="SUPFAM" id="SSF48452">
    <property type="entry name" value="TPR-like"/>
    <property type="match status" value="1"/>
</dbReference>